<evidence type="ECO:0000313" key="2">
    <source>
        <dbReference type="Proteomes" id="UP000295680"/>
    </source>
</evidence>
<keyword evidence="2" id="KW-1185">Reference proteome</keyword>
<reference evidence="1 2" key="1">
    <citation type="submission" date="2019-03" db="EMBL/GenBank/DDBJ databases">
        <title>Genomic Encyclopedia of Type Strains, Phase IV (KMG-IV): sequencing the most valuable type-strain genomes for metagenomic binning, comparative biology and taxonomic classification.</title>
        <authorList>
            <person name="Goeker M."/>
        </authorList>
    </citation>
    <scope>NUCLEOTIDE SEQUENCE [LARGE SCALE GENOMIC DNA]</scope>
    <source>
        <strain evidence="1 2">DSM 45934</strain>
    </source>
</reference>
<organism evidence="1 2">
    <name type="scientific">Actinocrispum wychmicini</name>
    <dbReference type="NCBI Taxonomy" id="1213861"/>
    <lineage>
        <taxon>Bacteria</taxon>
        <taxon>Bacillati</taxon>
        <taxon>Actinomycetota</taxon>
        <taxon>Actinomycetes</taxon>
        <taxon>Pseudonocardiales</taxon>
        <taxon>Pseudonocardiaceae</taxon>
        <taxon>Actinocrispum</taxon>
    </lineage>
</organism>
<protein>
    <submittedName>
        <fullName evidence="1">Uncharacterized protein</fullName>
    </submittedName>
</protein>
<dbReference type="Proteomes" id="UP000295680">
    <property type="component" value="Unassembled WGS sequence"/>
</dbReference>
<dbReference type="EMBL" id="SLWS01000007">
    <property type="protein sequence ID" value="TCO55718.1"/>
    <property type="molecule type" value="Genomic_DNA"/>
</dbReference>
<comment type="caution">
    <text evidence="1">The sequence shown here is derived from an EMBL/GenBank/DDBJ whole genome shotgun (WGS) entry which is preliminary data.</text>
</comment>
<accession>A0A4R2JFS9</accession>
<sequence>MNRAQRVMTEWDASVAACGGLTADEARKNDGLTQLQKKVAARTQECTRLNHQLDAAATAIAALHHDNTLLRQELEQTGVVVSLDHHRTR</sequence>
<dbReference type="AlphaFoldDB" id="A0A4R2JFS9"/>
<proteinExistence type="predicted"/>
<gene>
    <name evidence="1" type="ORF">EV192_107140</name>
</gene>
<name>A0A4R2JFS9_9PSEU</name>
<evidence type="ECO:0000313" key="1">
    <source>
        <dbReference type="EMBL" id="TCO55718.1"/>
    </source>
</evidence>